<keyword evidence="2" id="KW-0732">Signal</keyword>
<dbReference type="GO" id="GO:0007178">
    <property type="term" value="P:cell surface receptor protein serine/threonine kinase signaling pathway"/>
    <property type="evidence" value="ECO:0007669"/>
    <property type="project" value="TreeGrafter"/>
</dbReference>
<dbReference type="AlphaFoldDB" id="A0A673IMG0"/>
<evidence type="ECO:0000256" key="1">
    <source>
        <dbReference type="SAM" id="MobiDB-lite"/>
    </source>
</evidence>
<feature type="region of interest" description="Disordered" evidence="1">
    <location>
        <begin position="206"/>
        <end position="243"/>
    </location>
</feature>
<dbReference type="Pfam" id="PF14784">
    <property type="entry name" value="ECSIT_C"/>
    <property type="match status" value="1"/>
</dbReference>
<reference evidence="4" key="2">
    <citation type="submission" date="2025-09" db="UniProtKB">
        <authorList>
            <consortium name="Ensembl"/>
        </authorList>
    </citation>
    <scope>IDENTIFICATION</scope>
</reference>
<dbReference type="InterPro" id="IPR010418">
    <property type="entry name" value="ECSIT"/>
</dbReference>
<dbReference type="InterPro" id="IPR029342">
    <property type="entry name" value="ECIST_C"/>
</dbReference>
<evidence type="ECO:0000259" key="3">
    <source>
        <dbReference type="SMART" id="SM01284"/>
    </source>
</evidence>
<protein>
    <submittedName>
        <fullName evidence="4">ECSIT signaling integrator</fullName>
    </submittedName>
</protein>
<proteinExistence type="predicted"/>
<sequence>MILTVVYFLGSFQYICNSSAVVCDVIIMNAPRQLLRIQCIGCIARFLGTPIQRVILPTGAHLQTPGSQHNYGIQSPNQRSLLAKHNPCRPVFVEGPFPLWLRKTCVHYYLLRADPIPSEEKVEEEFDPEMIGPEQSLFYPQRLELDLERDMGDDFSFDVDDVEEGLVYAMCMAGQGDQVTLSQWISGLQETCPILGQIPTVFRLESGPRELQTTSDAQQTPEQEVETDQIIEEEPLHSQRVKQ</sequence>
<feature type="compositionally biased region" description="Acidic residues" evidence="1">
    <location>
        <begin position="223"/>
        <end position="233"/>
    </location>
</feature>
<feature type="compositionally biased region" description="Polar residues" evidence="1">
    <location>
        <begin position="211"/>
        <end position="222"/>
    </location>
</feature>
<name>A0A673IMG0_9TELE</name>
<reference evidence="4" key="1">
    <citation type="submission" date="2025-08" db="UniProtKB">
        <authorList>
            <consortium name="Ensembl"/>
        </authorList>
    </citation>
    <scope>IDENTIFICATION</scope>
</reference>
<dbReference type="Proteomes" id="UP000472270">
    <property type="component" value="Unassembled WGS sequence"/>
</dbReference>
<evidence type="ECO:0000313" key="5">
    <source>
        <dbReference type="Proteomes" id="UP000472270"/>
    </source>
</evidence>
<organism evidence="4 5">
    <name type="scientific">Sinocyclocheilus rhinocerous</name>
    <dbReference type="NCBI Taxonomy" id="307959"/>
    <lineage>
        <taxon>Eukaryota</taxon>
        <taxon>Metazoa</taxon>
        <taxon>Chordata</taxon>
        <taxon>Craniata</taxon>
        <taxon>Vertebrata</taxon>
        <taxon>Euteleostomi</taxon>
        <taxon>Actinopterygii</taxon>
        <taxon>Neopterygii</taxon>
        <taxon>Teleostei</taxon>
        <taxon>Ostariophysi</taxon>
        <taxon>Cypriniformes</taxon>
        <taxon>Cyprinidae</taxon>
        <taxon>Cyprininae</taxon>
        <taxon>Sinocyclocheilus</taxon>
    </lineage>
</organism>
<evidence type="ECO:0000256" key="2">
    <source>
        <dbReference type="SAM" id="SignalP"/>
    </source>
</evidence>
<dbReference type="Ensembl" id="ENSSRHT00000042308.1">
    <property type="protein sequence ID" value="ENSSRHP00000041134.1"/>
    <property type="gene ID" value="ENSSRHG00000020896.1"/>
</dbReference>
<feature type="chain" id="PRO_5025591756" evidence="2">
    <location>
        <begin position="21"/>
        <end position="243"/>
    </location>
</feature>
<feature type="signal peptide" evidence="2">
    <location>
        <begin position="1"/>
        <end position="20"/>
    </location>
</feature>
<keyword evidence="5" id="KW-1185">Reference proteome</keyword>
<evidence type="ECO:0000313" key="4">
    <source>
        <dbReference type="Ensembl" id="ENSSRHP00000041134.1"/>
    </source>
</evidence>
<dbReference type="SMART" id="SM01284">
    <property type="entry name" value="ECSIT_Cterm"/>
    <property type="match status" value="1"/>
</dbReference>
<dbReference type="GO" id="GO:0045087">
    <property type="term" value="P:innate immune response"/>
    <property type="evidence" value="ECO:0007669"/>
    <property type="project" value="TreeGrafter"/>
</dbReference>
<dbReference type="GO" id="GO:0005739">
    <property type="term" value="C:mitochondrion"/>
    <property type="evidence" value="ECO:0007669"/>
    <property type="project" value="TreeGrafter"/>
</dbReference>
<accession>A0A673IMG0</accession>
<dbReference type="PANTHER" id="PTHR13113">
    <property type="entry name" value="ECSIT EVOLUTIONARILY CONSERVED SIGNALING INTERMEDIATE IN TOLL PATHWAYS"/>
    <property type="match status" value="1"/>
</dbReference>
<dbReference type="PANTHER" id="PTHR13113:SF1">
    <property type="entry name" value="EVOLUTIONARILY CONSERVED SIGNALING INTERMEDIATE IN TOLL PATHWAY, MITOCHONDRIAL"/>
    <property type="match status" value="1"/>
</dbReference>
<feature type="domain" description="ECSIT C-terminal" evidence="3">
    <location>
        <begin position="75"/>
        <end position="205"/>
    </location>
</feature>